<dbReference type="AlphaFoldDB" id="A0A1H0U034"/>
<name>A0A1H0U034_9BACI</name>
<keyword evidence="2" id="KW-1185">Reference proteome</keyword>
<proteinExistence type="predicted"/>
<gene>
    <name evidence="1" type="ORF">SAMN05216565_10456</name>
</gene>
<sequence>KRLIGQNRSEAEEYCPIEASYRTKPKRG</sequence>
<protein>
    <submittedName>
        <fullName evidence="1">Uncharacterized protein</fullName>
    </submittedName>
</protein>
<accession>A0A1H0U034</accession>
<dbReference type="EMBL" id="FNJU01000004">
    <property type="protein sequence ID" value="SDP59539.1"/>
    <property type="molecule type" value="Genomic_DNA"/>
</dbReference>
<dbReference type="Proteomes" id="UP000199159">
    <property type="component" value="Unassembled WGS sequence"/>
</dbReference>
<feature type="non-terminal residue" evidence="1">
    <location>
        <position position="1"/>
    </location>
</feature>
<reference evidence="2" key="1">
    <citation type="submission" date="2016-10" db="EMBL/GenBank/DDBJ databases">
        <authorList>
            <person name="Varghese N."/>
            <person name="Submissions S."/>
        </authorList>
    </citation>
    <scope>NUCLEOTIDE SEQUENCE [LARGE SCALE GENOMIC DNA]</scope>
    <source>
        <strain evidence="2">IBRC-M10078</strain>
    </source>
</reference>
<evidence type="ECO:0000313" key="1">
    <source>
        <dbReference type="EMBL" id="SDP59539.1"/>
    </source>
</evidence>
<evidence type="ECO:0000313" key="2">
    <source>
        <dbReference type="Proteomes" id="UP000199159"/>
    </source>
</evidence>
<organism evidence="1 2">
    <name type="scientific">Litchfieldia salsa</name>
    <dbReference type="NCBI Taxonomy" id="930152"/>
    <lineage>
        <taxon>Bacteria</taxon>
        <taxon>Bacillati</taxon>
        <taxon>Bacillota</taxon>
        <taxon>Bacilli</taxon>
        <taxon>Bacillales</taxon>
        <taxon>Bacillaceae</taxon>
        <taxon>Litchfieldia</taxon>
    </lineage>
</organism>